<proteinExistence type="predicted"/>
<gene>
    <name evidence="5" type="ORF">G4Z05_12190</name>
</gene>
<evidence type="ECO:0000256" key="1">
    <source>
        <dbReference type="ARBA" id="ARBA00023015"/>
    </source>
</evidence>
<dbReference type="PRINTS" id="PR00035">
    <property type="entry name" value="HTHGNTR"/>
</dbReference>
<feature type="domain" description="HTH gntR-type" evidence="4">
    <location>
        <begin position="9"/>
        <end position="77"/>
    </location>
</feature>
<dbReference type="RefSeq" id="WP_163182692.1">
    <property type="nucleotide sequence ID" value="NZ_JAAIUV010000020.1"/>
</dbReference>
<dbReference type="CDD" id="cd07377">
    <property type="entry name" value="WHTH_GntR"/>
    <property type="match status" value="1"/>
</dbReference>
<dbReference type="PANTHER" id="PTHR43537">
    <property type="entry name" value="TRANSCRIPTIONAL REGULATOR, GNTR FAMILY"/>
    <property type="match status" value="1"/>
</dbReference>
<name>A0A6B3TVD4_9BACI</name>
<dbReference type="Gene3D" id="1.10.10.10">
    <property type="entry name" value="Winged helix-like DNA-binding domain superfamily/Winged helix DNA-binding domain"/>
    <property type="match status" value="1"/>
</dbReference>
<dbReference type="SUPFAM" id="SSF48008">
    <property type="entry name" value="GntR ligand-binding domain-like"/>
    <property type="match status" value="1"/>
</dbReference>
<comment type="caution">
    <text evidence="5">The sequence shown here is derived from an EMBL/GenBank/DDBJ whole genome shotgun (WGS) entry which is preliminary data.</text>
</comment>
<dbReference type="SMART" id="SM00345">
    <property type="entry name" value="HTH_GNTR"/>
    <property type="match status" value="1"/>
</dbReference>
<evidence type="ECO:0000256" key="2">
    <source>
        <dbReference type="ARBA" id="ARBA00023125"/>
    </source>
</evidence>
<protein>
    <submittedName>
        <fullName evidence="5">FadR family transcriptional regulator</fullName>
    </submittedName>
</protein>
<evidence type="ECO:0000313" key="5">
    <source>
        <dbReference type="EMBL" id="NEX79617.1"/>
    </source>
</evidence>
<dbReference type="InterPro" id="IPR036388">
    <property type="entry name" value="WH-like_DNA-bd_sf"/>
</dbReference>
<dbReference type="Pfam" id="PF00392">
    <property type="entry name" value="GntR"/>
    <property type="match status" value="1"/>
</dbReference>
<dbReference type="Pfam" id="PF07729">
    <property type="entry name" value="FCD"/>
    <property type="match status" value="1"/>
</dbReference>
<dbReference type="InterPro" id="IPR000524">
    <property type="entry name" value="Tscrpt_reg_HTH_GntR"/>
</dbReference>
<keyword evidence="1" id="KW-0805">Transcription regulation</keyword>
<reference evidence="5" key="1">
    <citation type="submission" date="2020-02" db="EMBL/GenBank/DDBJ databases">
        <title>Bacillus sedimentmangrovi sp. nov., isolated from sediment of the mangrove ecosystem.</title>
        <authorList>
            <person name="Liu G."/>
        </authorList>
    </citation>
    <scope>NUCLEOTIDE SEQUENCE [LARGE SCALE GENOMIC DNA]</scope>
    <source>
        <strain evidence="5">SgZ-7</strain>
    </source>
</reference>
<dbReference type="InterPro" id="IPR011711">
    <property type="entry name" value="GntR_C"/>
</dbReference>
<accession>A0A6B3TVD4</accession>
<dbReference type="SMART" id="SM00895">
    <property type="entry name" value="FCD"/>
    <property type="match status" value="1"/>
</dbReference>
<dbReference type="Gene3D" id="1.20.120.530">
    <property type="entry name" value="GntR ligand-binding domain-like"/>
    <property type="match status" value="1"/>
</dbReference>
<dbReference type="SUPFAM" id="SSF46785">
    <property type="entry name" value="Winged helix' DNA-binding domain"/>
    <property type="match status" value="1"/>
</dbReference>
<dbReference type="AlphaFoldDB" id="A0A6B3TVD4"/>
<dbReference type="InterPro" id="IPR008920">
    <property type="entry name" value="TF_FadR/GntR_C"/>
</dbReference>
<keyword evidence="6" id="KW-1185">Reference proteome</keyword>
<dbReference type="EMBL" id="JAAIUV010000020">
    <property type="protein sequence ID" value="NEX79617.1"/>
    <property type="molecule type" value="Genomic_DNA"/>
</dbReference>
<dbReference type="InterPro" id="IPR036390">
    <property type="entry name" value="WH_DNA-bd_sf"/>
</dbReference>
<evidence type="ECO:0000259" key="4">
    <source>
        <dbReference type="PROSITE" id="PS50949"/>
    </source>
</evidence>
<evidence type="ECO:0000256" key="3">
    <source>
        <dbReference type="ARBA" id="ARBA00023163"/>
    </source>
</evidence>
<sequence length="242" mass="27828">MEYKKIKPKKIYEQVAEAIYEMIRTGELKPGDRLDSVQQLAENFNVGRSAIREALTSLRAMGLVEMRHGEGTFVKEFENDLITFPLSTAILMNKENIAQLVEVRMILEAGTAAAAARRRTQEHLEKLEEALKVMLEAKGDEELGEKADLQFHLTLAEASQNQMLISLMQHVSGMMGETMRETRRLWLFSKQTTIERLYQDHLAIYMAVKDQDEEVARQRMLNHLESVDAILKKYYMHAPKSI</sequence>
<keyword evidence="3" id="KW-0804">Transcription</keyword>
<dbReference type="PROSITE" id="PS50949">
    <property type="entry name" value="HTH_GNTR"/>
    <property type="match status" value="1"/>
</dbReference>
<organism evidence="5 6">
    <name type="scientific">Neobacillus thermocopriae</name>
    <dbReference type="NCBI Taxonomy" id="1215031"/>
    <lineage>
        <taxon>Bacteria</taxon>
        <taxon>Bacillati</taxon>
        <taxon>Bacillota</taxon>
        <taxon>Bacilli</taxon>
        <taxon>Bacillales</taxon>
        <taxon>Bacillaceae</taxon>
        <taxon>Neobacillus</taxon>
    </lineage>
</organism>
<evidence type="ECO:0000313" key="6">
    <source>
        <dbReference type="Proteomes" id="UP000481621"/>
    </source>
</evidence>
<dbReference type="Proteomes" id="UP000481621">
    <property type="component" value="Unassembled WGS sequence"/>
</dbReference>
<dbReference type="PANTHER" id="PTHR43537:SF5">
    <property type="entry name" value="UXU OPERON TRANSCRIPTIONAL REGULATOR"/>
    <property type="match status" value="1"/>
</dbReference>
<dbReference type="GO" id="GO:0003700">
    <property type="term" value="F:DNA-binding transcription factor activity"/>
    <property type="evidence" value="ECO:0007669"/>
    <property type="project" value="InterPro"/>
</dbReference>
<dbReference type="GO" id="GO:0003677">
    <property type="term" value="F:DNA binding"/>
    <property type="evidence" value="ECO:0007669"/>
    <property type="project" value="UniProtKB-KW"/>
</dbReference>
<keyword evidence="2" id="KW-0238">DNA-binding</keyword>